<dbReference type="InterPro" id="IPR024079">
    <property type="entry name" value="MetalloPept_cat_dom_sf"/>
</dbReference>
<evidence type="ECO:0000256" key="5">
    <source>
        <dbReference type="ARBA" id="ARBA00022801"/>
    </source>
</evidence>
<dbReference type="SUPFAM" id="SSF55486">
    <property type="entry name" value="Metalloproteases ('zincins'), catalytic domain"/>
    <property type="match status" value="1"/>
</dbReference>
<protein>
    <submittedName>
        <fullName evidence="10">Unannotated protein</fullName>
    </submittedName>
</protein>
<evidence type="ECO:0000313" key="10">
    <source>
        <dbReference type="EMBL" id="CAB5060181.1"/>
    </source>
</evidence>
<dbReference type="PANTHER" id="PTHR11733">
    <property type="entry name" value="ZINC METALLOPROTEASE FAMILY M13 NEPRILYSIN-RELATED"/>
    <property type="match status" value="1"/>
</dbReference>
<keyword evidence="6" id="KW-0862">Zinc</keyword>
<dbReference type="EMBL" id="CAFBQQ010000016">
    <property type="protein sequence ID" value="CAB5060181.1"/>
    <property type="molecule type" value="Genomic_DNA"/>
</dbReference>
<dbReference type="PROSITE" id="PS51885">
    <property type="entry name" value="NEPRILYSIN"/>
    <property type="match status" value="1"/>
</dbReference>
<dbReference type="CDD" id="cd08662">
    <property type="entry name" value="M13"/>
    <property type="match status" value="1"/>
</dbReference>
<keyword evidence="4" id="KW-0479">Metal-binding</keyword>
<comment type="similarity">
    <text evidence="2">Belongs to the peptidase M13 family.</text>
</comment>
<reference evidence="10" key="1">
    <citation type="submission" date="2020-05" db="EMBL/GenBank/DDBJ databases">
        <authorList>
            <person name="Chiriac C."/>
            <person name="Salcher M."/>
            <person name="Ghai R."/>
            <person name="Kavagutti S V."/>
        </authorList>
    </citation>
    <scope>NUCLEOTIDE SEQUENCE</scope>
</reference>
<sequence>MRSGLDLNHIDSSVRPQDDLFRFMNGKWLKESVIPEDRASDGAFYWLYEQAEKQVKQIILDQAASNAASGSNAQKIGDLYNSFMAEEKIEQAGLTPIATDLAAAASFKTADQFFQILGELESRGLSGLFYSYVSTDNKDSSKNIVYLGQSGLSLPDEAYYRQDEYQEIRDAFLLHVEKIFELAKLPNGKAAALEVLELETQIASHHWDQVKDRDAEATYNKKSFTELTLLSPAFNWPLWISASNTPDHVLAQVVVRQPSYFEGLSKLIANFEADKWRSWLTWHIISGASPYLTKALVDENFNFYGTTLSGIPKLKERWKRGVGLVEGALGEAVGQIYVDRHFGKQAKERMVGLVANLIQAYRVDIKALTWMSDETKQKAFTKLDKFTPKIGYPDKWRDYSKLVITADDLIGNLAAIAKYSQDFEYAKIGKPVDKSEWYMTPQTVNAYYNPGMNEIVFPAAILQPPFFDVLADDDAANYGGIGAVIGHEIGHGFDDQGSKYDGDGNLVNWWSDKDRTEFEKRTKKLIEQYDQLSPAAAPDVKVNGALTIGENIGDLGGLTIAYKAYEISLDGKQPPVIDGYTGAQRFFMGWAQSWRGKYRAEEVRRRIATDPHSPDEFRCNQIVANLSEFYDAFGVKESDKHFIASGDRVRIW</sequence>
<comment type="cofactor">
    <cofactor evidence="1">
        <name>Zn(2+)</name>
        <dbReference type="ChEBI" id="CHEBI:29105"/>
    </cofactor>
</comment>
<keyword evidence="7" id="KW-0482">Metalloprotease</keyword>
<evidence type="ECO:0000259" key="8">
    <source>
        <dbReference type="Pfam" id="PF01431"/>
    </source>
</evidence>
<keyword evidence="5" id="KW-0378">Hydrolase</keyword>
<dbReference type="Pfam" id="PF01431">
    <property type="entry name" value="Peptidase_M13"/>
    <property type="match status" value="1"/>
</dbReference>
<dbReference type="PRINTS" id="PR00786">
    <property type="entry name" value="NEPRILYSIN"/>
</dbReference>
<evidence type="ECO:0000256" key="1">
    <source>
        <dbReference type="ARBA" id="ARBA00001947"/>
    </source>
</evidence>
<dbReference type="Gene3D" id="3.40.390.10">
    <property type="entry name" value="Collagenase (Catalytic Domain)"/>
    <property type="match status" value="1"/>
</dbReference>
<dbReference type="PANTHER" id="PTHR11733:SF167">
    <property type="entry name" value="FI17812P1-RELATED"/>
    <property type="match status" value="1"/>
</dbReference>
<dbReference type="Gene3D" id="1.10.1380.10">
    <property type="entry name" value="Neutral endopeptidase , domain2"/>
    <property type="match status" value="1"/>
</dbReference>
<dbReference type="GO" id="GO:0016485">
    <property type="term" value="P:protein processing"/>
    <property type="evidence" value="ECO:0007669"/>
    <property type="project" value="TreeGrafter"/>
</dbReference>
<dbReference type="AlphaFoldDB" id="A0A6J7U2R2"/>
<dbReference type="GO" id="GO:0046872">
    <property type="term" value="F:metal ion binding"/>
    <property type="evidence" value="ECO:0007669"/>
    <property type="project" value="UniProtKB-KW"/>
</dbReference>
<dbReference type="InterPro" id="IPR042089">
    <property type="entry name" value="Peptidase_M13_dom_2"/>
</dbReference>
<feature type="domain" description="Peptidase M13 C-terminal" evidence="8">
    <location>
        <begin position="445"/>
        <end position="645"/>
    </location>
</feature>
<dbReference type="GO" id="GO:0004222">
    <property type="term" value="F:metalloendopeptidase activity"/>
    <property type="evidence" value="ECO:0007669"/>
    <property type="project" value="InterPro"/>
</dbReference>
<dbReference type="InterPro" id="IPR000718">
    <property type="entry name" value="Peptidase_M13"/>
</dbReference>
<dbReference type="GO" id="GO:0005886">
    <property type="term" value="C:plasma membrane"/>
    <property type="evidence" value="ECO:0007669"/>
    <property type="project" value="TreeGrafter"/>
</dbReference>
<evidence type="ECO:0000256" key="4">
    <source>
        <dbReference type="ARBA" id="ARBA00022723"/>
    </source>
</evidence>
<evidence type="ECO:0000256" key="2">
    <source>
        <dbReference type="ARBA" id="ARBA00007357"/>
    </source>
</evidence>
<organism evidence="10">
    <name type="scientific">freshwater metagenome</name>
    <dbReference type="NCBI Taxonomy" id="449393"/>
    <lineage>
        <taxon>unclassified sequences</taxon>
        <taxon>metagenomes</taxon>
        <taxon>ecological metagenomes</taxon>
    </lineage>
</organism>
<proteinExistence type="inferred from homology"/>
<keyword evidence="3" id="KW-0645">Protease</keyword>
<evidence type="ECO:0000256" key="3">
    <source>
        <dbReference type="ARBA" id="ARBA00022670"/>
    </source>
</evidence>
<accession>A0A6J7U2R2</accession>
<dbReference type="InterPro" id="IPR018497">
    <property type="entry name" value="Peptidase_M13_C"/>
</dbReference>
<dbReference type="InterPro" id="IPR008753">
    <property type="entry name" value="Peptidase_M13_N"/>
</dbReference>
<dbReference type="Pfam" id="PF05649">
    <property type="entry name" value="Peptidase_M13_N"/>
    <property type="match status" value="1"/>
</dbReference>
<feature type="domain" description="Peptidase M13 N-terminal" evidence="9">
    <location>
        <begin position="16"/>
        <end position="393"/>
    </location>
</feature>
<evidence type="ECO:0000256" key="6">
    <source>
        <dbReference type="ARBA" id="ARBA00022833"/>
    </source>
</evidence>
<evidence type="ECO:0000259" key="9">
    <source>
        <dbReference type="Pfam" id="PF05649"/>
    </source>
</evidence>
<evidence type="ECO:0000256" key="7">
    <source>
        <dbReference type="ARBA" id="ARBA00023049"/>
    </source>
</evidence>
<gene>
    <name evidence="10" type="ORF">UFOPK4358_00240</name>
</gene>
<name>A0A6J7U2R2_9ZZZZ</name>